<dbReference type="InterPro" id="IPR052354">
    <property type="entry name" value="Cell_Wall_Dynamics_Protein"/>
</dbReference>
<protein>
    <submittedName>
        <fullName evidence="1">Endopeptidase LytF</fullName>
    </submittedName>
</protein>
<sequence>MIDQVLLDEEGFVNFFRYFDGLPSQTAGVELLYKHLRMASPTLLAQNAEWIDTYRGNESKPPPKEEIEWPLSKADLGEIMLCSASSLPDSLMDDLAACCRDFGINTKLILGYFLGQCGHESAGLRYPLEIADGWAYEGRRDLANTQPGDGPKFRGCGFIQTTGRANHTAFSDFLARIGKPDRNILDKGSEYSCDVYPWSISGFWWEDNGMNEYCSGSPDIDRVGQRVNGKYLPNGYQDRRDYTNRAFRVLGI</sequence>
<evidence type="ECO:0000313" key="2">
    <source>
        <dbReference type="Proteomes" id="UP000504725"/>
    </source>
</evidence>
<dbReference type="PANTHER" id="PTHR34408">
    <property type="entry name" value="FAMILY PROTEIN, PUTATIVE-RELATED"/>
    <property type="match status" value="1"/>
</dbReference>
<dbReference type="KEGG" id="vg:55412234"/>
<evidence type="ECO:0000313" key="1">
    <source>
        <dbReference type="EMBL" id="BAQ94455.1"/>
    </source>
</evidence>
<name>A0A6S4PA66_9CAUD</name>
<dbReference type="PANTHER" id="PTHR34408:SF2">
    <property type="entry name" value="CELL WALL-BINDING PROTEIN YWSB"/>
    <property type="match status" value="1"/>
</dbReference>
<dbReference type="Gene3D" id="1.10.530.10">
    <property type="match status" value="1"/>
</dbReference>
<reference evidence="1 2" key="1">
    <citation type="journal article" date="2013" name="PLoS Genet.">
        <title>Expanding the Marine Virosphere Using Metagenomics.</title>
        <authorList>
            <person name="Mizuno C.M."/>
            <person name="Rodriguez-Valera F."/>
            <person name="Kimes N.E."/>
            <person name="Ghai R."/>
        </authorList>
    </citation>
    <scope>NUCLEOTIDE SEQUENCE [LARGE SCALE GENOMIC DNA]</scope>
    <source>
        <strain evidence="1">UvMED-CGR-U-MedDCM-OCT-S38-C3</strain>
    </source>
</reference>
<dbReference type="EMBL" id="AP013548">
    <property type="protein sequence ID" value="BAQ94455.1"/>
    <property type="molecule type" value="Genomic_DNA"/>
</dbReference>
<dbReference type="RefSeq" id="YP_009777952.1">
    <property type="nucleotide sequence ID" value="NC_047707.1"/>
</dbReference>
<dbReference type="SUPFAM" id="SSF53955">
    <property type="entry name" value="Lysozyme-like"/>
    <property type="match status" value="1"/>
</dbReference>
<dbReference type="InterPro" id="IPR023346">
    <property type="entry name" value="Lysozyme-like_dom_sf"/>
</dbReference>
<dbReference type="Proteomes" id="UP000504725">
    <property type="component" value="Segment"/>
</dbReference>
<dbReference type="GeneID" id="55412234"/>
<organism evidence="1 2">
    <name type="scientific">uncultured phage_MedDCM-OCT-S38-C3</name>
    <dbReference type="NCBI Taxonomy" id="2740803"/>
    <lineage>
        <taxon>Viruses</taxon>
        <taxon>Duplodnaviria</taxon>
        <taxon>Heunggongvirae</taxon>
        <taxon>Uroviricota</taxon>
        <taxon>Caudoviricetes</taxon>
        <taxon>Autographivirales</taxon>
        <taxon>Stopalavirus</taxon>
        <taxon>Stopalavirus S38C3</taxon>
    </lineage>
</organism>
<accession>A0A6S4PA66</accession>
<keyword evidence="2" id="KW-1185">Reference proteome</keyword>
<proteinExistence type="predicted"/>